<accession>A0A5D3C453</accession>
<evidence type="ECO:0000256" key="1">
    <source>
        <dbReference type="SAM" id="Coils"/>
    </source>
</evidence>
<reference evidence="3 4" key="1">
    <citation type="submission" date="2019-08" db="EMBL/GenBank/DDBJ databases">
        <title>Draft genome sequences of two oriental melons (Cucumis melo L. var makuwa).</title>
        <authorList>
            <person name="Kwon S.-Y."/>
        </authorList>
    </citation>
    <scope>NUCLEOTIDE SEQUENCE [LARGE SCALE GENOMIC DNA]</scope>
    <source>
        <strain evidence="4">cv. Chang Bougi</strain>
        <tissue evidence="3">Leaf</tissue>
    </source>
</reference>
<dbReference type="AlphaFoldDB" id="A0A5D3C453"/>
<feature type="compositionally biased region" description="Basic and acidic residues" evidence="2">
    <location>
        <begin position="151"/>
        <end position="162"/>
    </location>
</feature>
<gene>
    <name evidence="3" type="ORF">E5676_scaffold287G00030</name>
</gene>
<feature type="coiled-coil region" evidence="1">
    <location>
        <begin position="341"/>
        <end position="427"/>
    </location>
</feature>
<name>A0A5D3C453_CUCMM</name>
<keyword evidence="1" id="KW-0175">Coiled coil</keyword>
<dbReference type="Proteomes" id="UP000321947">
    <property type="component" value="Unassembled WGS sequence"/>
</dbReference>
<evidence type="ECO:0000313" key="4">
    <source>
        <dbReference type="Proteomes" id="UP000321947"/>
    </source>
</evidence>
<evidence type="ECO:0000313" key="3">
    <source>
        <dbReference type="EMBL" id="TYK06155.1"/>
    </source>
</evidence>
<organism evidence="3 4">
    <name type="scientific">Cucumis melo var. makuwa</name>
    <name type="common">Oriental melon</name>
    <dbReference type="NCBI Taxonomy" id="1194695"/>
    <lineage>
        <taxon>Eukaryota</taxon>
        <taxon>Viridiplantae</taxon>
        <taxon>Streptophyta</taxon>
        <taxon>Embryophyta</taxon>
        <taxon>Tracheophyta</taxon>
        <taxon>Spermatophyta</taxon>
        <taxon>Magnoliopsida</taxon>
        <taxon>eudicotyledons</taxon>
        <taxon>Gunneridae</taxon>
        <taxon>Pentapetalae</taxon>
        <taxon>rosids</taxon>
        <taxon>fabids</taxon>
        <taxon>Cucurbitales</taxon>
        <taxon>Cucurbitaceae</taxon>
        <taxon>Benincaseae</taxon>
        <taxon>Cucumis</taxon>
    </lineage>
</organism>
<feature type="compositionally biased region" description="Basic and acidic residues" evidence="2">
    <location>
        <begin position="123"/>
        <end position="144"/>
    </location>
</feature>
<comment type="caution">
    <text evidence="3">The sequence shown here is derived from an EMBL/GenBank/DDBJ whole genome shotgun (WGS) entry which is preliminary data.</text>
</comment>
<evidence type="ECO:0000256" key="2">
    <source>
        <dbReference type="SAM" id="MobiDB-lite"/>
    </source>
</evidence>
<dbReference type="EMBL" id="SSTD01013634">
    <property type="protein sequence ID" value="TYK06155.1"/>
    <property type="molecule type" value="Genomic_DNA"/>
</dbReference>
<sequence length="428" mass="48680">MDHFQIPVSEWISFWVTRSEALQKNTRIKPIWRHFSLAGCVCLCFLTNKFSFVPRFLKLLALWQKATPIHFQDALAPTSLRGPRMVEFSGEGGAKYYTNLEARTHIQKEKSGADNVRKDLLILTTDKRPSTHTEDSHSNNDDRHWKRPKRPDKQSIDDEKPPIEVPDIEGTSKPMASPEDLYASENSKTPIGATAMSICPLVTKASPQRVGGTKPITTFEISHFCVDNLISDLRRKTAITLSESLRQKIIRTPFERVSSLKPEMRKIFAAIATSDSNNLTFLKELVDGYFQGVENHNQMRSSILLQSTKDAQLMETKGFVKTLRLDENRILKETSTVQRRLARLSAKEAKLEAKLKVVRTESTKLSGMISKNEIELKQKQREISKTCEEIDKLKCALIIGDADAKMLLALRESLENTLEELKNLKWTP</sequence>
<feature type="region of interest" description="Disordered" evidence="2">
    <location>
        <begin position="123"/>
        <end position="181"/>
    </location>
</feature>
<protein>
    <submittedName>
        <fullName evidence="3">Uncharacterized protein</fullName>
    </submittedName>
</protein>
<proteinExistence type="predicted"/>